<name>A0A9Q3L8G7_9BACT</name>
<gene>
    <name evidence="1" type="ORF">MADP07_00527</name>
</gene>
<comment type="caution">
    <text evidence="1">The sequence shown here is derived from an EMBL/GenBank/DDBJ whole genome shotgun (WGS) entry which is preliminary data.</text>
</comment>
<accession>A0A9Q3L8G7</accession>
<evidence type="ECO:0008006" key="3">
    <source>
        <dbReference type="Google" id="ProtNLM"/>
    </source>
</evidence>
<evidence type="ECO:0000313" key="2">
    <source>
        <dbReference type="Proteomes" id="UP000746160"/>
    </source>
</evidence>
<organism evidence="1 2">
    <name type="scientific">Mycoplasmopsis anatis</name>
    <dbReference type="NCBI Taxonomy" id="171279"/>
    <lineage>
        <taxon>Bacteria</taxon>
        <taxon>Bacillati</taxon>
        <taxon>Mycoplasmatota</taxon>
        <taxon>Mycoplasmoidales</taxon>
        <taxon>Metamycoplasmataceae</taxon>
        <taxon>Mycoplasmopsis</taxon>
    </lineage>
</organism>
<sequence>MKFKPIYLTGSCISLTLPLATVSCFEKNYKENFDKSVAEMDKFLLEIKDQKEYKSFYNVYNLFLNNIKENYVRAVQSGEGIQQGIYKAIAAQISALTLEARKIINKLSDIDKTSDKYISEKANYQDLLFNVYMYQIPLNNIFYVSFTRIYTPTENKNNPSLVEKLTWKIKELKDSNLDDKQYSLLLGATVKLYSEVLLEELDKINFNLTENEFHKWSEILNKKYEQFNQIYNKLLNNEEINLENKQIWKLDYEENYVT</sequence>
<dbReference type="PROSITE" id="PS51257">
    <property type="entry name" value="PROKAR_LIPOPROTEIN"/>
    <property type="match status" value="1"/>
</dbReference>
<evidence type="ECO:0000313" key="1">
    <source>
        <dbReference type="EMBL" id="MBW0602793.1"/>
    </source>
</evidence>
<dbReference type="AlphaFoldDB" id="A0A9Q3L8G7"/>
<reference evidence="1" key="1">
    <citation type="journal article" date="2021" name="Genes Genomics">
        <title>Comparative genomic analysis of Mycoplasma anatis strains.</title>
        <authorList>
            <person name="Zhou Q."/>
            <person name="Mai K."/>
            <person name="Yang D."/>
            <person name="Liu J."/>
            <person name="Yan Z."/>
            <person name="Luo C."/>
            <person name="Tan Y."/>
            <person name="Cao S."/>
            <person name="Zhou Q."/>
            <person name="Chen L."/>
            <person name="Chen F."/>
        </authorList>
    </citation>
    <scope>NUCLEOTIDE SEQUENCE</scope>
    <source>
        <strain evidence="1">DP07</strain>
    </source>
</reference>
<dbReference type="Proteomes" id="UP000746160">
    <property type="component" value="Unassembled WGS sequence"/>
</dbReference>
<dbReference type="EMBL" id="JABZFG010000007">
    <property type="protein sequence ID" value="MBW0602793.1"/>
    <property type="molecule type" value="Genomic_DNA"/>
</dbReference>
<protein>
    <recommendedName>
        <fullName evidence="3">Lipoprotein</fullName>
    </recommendedName>
</protein>
<proteinExistence type="predicted"/>
<dbReference type="RefSeq" id="WP_218675180.1">
    <property type="nucleotide sequence ID" value="NZ_JABZFC010000001.1"/>
</dbReference>